<feature type="region of interest" description="Disordered" evidence="1">
    <location>
        <begin position="1"/>
        <end position="81"/>
    </location>
</feature>
<name>A0A7J5E2X3_NOCSI</name>
<protein>
    <submittedName>
        <fullName evidence="3">CHAT domain-containing protein</fullName>
    </submittedName>
</protein>
<gene>
    <name evidence="3" type="ORF">F9L07_12500</name>
</gene>
<organism evidence="3 4">
    <name type="scientific">Nocardioides simplex</name>
    <name type="common">Arthrobacter simplex</name>
    <dbReference type="NCBI Taxonomy" id="2045"/>
    <lineage>
        <taxon>Bacteria</taxon>
        <taxon>Bacillati</taxon>
        <taxon>Actinomycetota</taxon>
        <taxon>Actinomycetes</taxon>
        <taxon>Propionibacteriales</taxon>
        <taxon>Nocardioidaceae</taxon>
        <taxon>Pimelobacter</taxon>
    </lineage>
</organism>
<feature type="compositionally biased region" description="Basic and acidic residues" evidence="1">
    <location>
        <begin position="109"/>
        <end position="165"/>
    </location>
</feature>
<reference evidence="3 4" key="1">
    <citation type="submission" date="2019-09" db="EMBL/GenBank/DDBJ databases">
        <title>Pimelobacter sp. isolated from Paulinella.</title>
        <authorList>
            <person name="Jeong S.E."/>
        </authorList>
    </citation>
    <scope>NUCLEOTIDE SEQUENCE [LARGE SCALE GENOMIC DNA]</scope>
    <source>
        <strain evidence="3 4">Pch-N</strain>
    </source>
</reference>
<sequence>MSLEPERNSMTTPAQVRQKIADIAKKRAKVDQDVGAAERRKSIKESEAADKEARAGKATSDATRRSYLRQAETARKAAIAEGKKIADLAKKRAGLSKDEAALNGQLADALKRESAAQRREEDKARRARAQEDRRREADRRAEERSRQQEQLRAEQQRRADREETRALIGDTENRLAAQIDALRDPKQENLRILYATATPEGELRVSQEIRRVKKAVASALHRDLVDIEHLPDVTAEDLLDHLSTFQPHVVHFSGHANEDVLVFDDGSLEGGDGREIAIELFMRALGAPDLKPSLVVLNACESATNLETFLDGVPIAIGMSAPIGDADAITFATRFYRAIADGQSVESALAIARVDMEMNGLADHDLPTLVTAPEVDPSAVRLVLPPSDRPTGA</sequence>
<feature type="region of interest" description="Disordered" evidence="1">
    <location>
        <begin position="93"/>
        <end position="166"/>
    </location>
</feature>
<feature type="domain" description="CHAT" evidence="2">
    <location>
        <begin position="166"/>
        <end position="358"/>
    </location>
</feature>
<dbReference type="EMBL" id="WBVM01000001">
    <property type="protein sequence ID" value="KAB2812568.1"/>
    <property type="molecule type" value="Genomic_DNA"/>
</dbReference>
<feature type="compositionally biased region" description="Basic and acidic residues" evidence="1">
    <location>
        <begin position="19"/>
        <end position="55"/>
    </location>
</feature>
<accession>A0A7J5E2X3</accession>
<proteinExistence type="predicted"/>
<comment type="caution">
    <text evidence="3">The sequence shown here is derived from an EMBL/GenBank/DDBJ whole genome shotgun (WGS) entry which is preliminary data.</text>
</comment>
<evidence type="ECO:0000313" key="4">
    <source>
        <dbReference type="Proteomes" id="UP000449906"/>
    </source>
</evidence>
<dbReference type="AlphaFoldDB" id="A0A7J5E2X3"/>
<dbReference type="RefSeq" id="WP_151579918.1">
    <property type="nucleotide sequence ID" value="NZ_WBVM01000001.1"/>
</dbReference>
<evidence type="ECO:0000313" key="3">
    <source>
        <dbReference type="EMBL" id="KAB2812568.1"/>
    </source>
</evidence>
<dbReference type="InterPro" id="IPR024983">
    <property type="entry name" value="CHAT_dom"/>
</dbReference>
<dbReference type="Proteomes" id="UP000449906">
    <property type="component" value="Unassembled WGS sequence"/>
</dbReference>
<evidence type="ECO:0000256" key="1">
    <source>
        <dbReference type="SAM" id="MobiDB-lite"/>
    </source>
</evidence>
<dbReference type="Pfam" id="PF12770">
    <property type="entry name" value="CHAT"/>
    <property type="match status" value="1"/>
</dbReference>
<evidence type="ECO:0000259" key="2">
    <source>
        <dbReference type="Pfam" id="PF12770"/>
    </source>
</evidence>